<dbReference type="GO" id="GO:0006281">
    <property type="term" value="P:DNA repair"/>
    <property type="evidence" value="ECO:0007669"/>
    <property type="project" value="UniProtKB-KW"/>
</dbReference>
<evidence type="ECO:0000313" key="11">
    <source>
        <dbReference type="Proteomes" id="UP000054093"/>
    </source>
</evidence>
<evidence type="ECO:0000256" key="5">
    <source>
        <dbReference type="ARBA" id="ARBA00022763"/>
    </source>
</evidence>
<evidence type="ECO:0000256" key="1">
    <source>
        <dbReference type="ARBA" id="ARBA00003618"/>
    </source>
</evidence>
<dbReference type="Proteomes" id="UP000054093">
    <property type="component" value="Unassembled WGS sequence"/>
</dbReference>
<evidence type="ECO:0000256" key="9">
    <source>
        <dbReference type="SAM" id="Coils"/>
    </source>
</evidence>
<keyword evidence="9" id="KW-0175">Coiled coil</keyword>
<dbReference type="AlphaFoldDB" id="E7G469"/>
<evidence type="ECO:0000256" key="7">
    <source>
        <dbReference type="ARBA" id="ARBA00023204"/>
    </source>
</evidence>
<keyword evidence="7" id="KW-0234">DNA repair</keyword>
<comment type="function">
    <text evidence="1">May be involved in recombinational repair of damaged DNA.</text>
</comment>
<feature type="coiled-coil region" evidence="9">
    <location>
        <begin position="294"/>
        <end position="328"/>
    </location>
</feature>
<keyword evidence="6" id="KW-0067">ATP-binding</keyword>
<evidence type="ECO:0000256" key="6">
    <source>
        <dbReference type="ARBA" id="ARBA00022840"/>
    </source>
</evidence>
<evidence type="ECO:0000256" key="2">
    <source>
        <dbReference type="ARBA" id="ARBA00009441"/>
    </source>
</evidence>
<dbReference type="Gene3D" id="3.40.50.300">
    <property type="entry name" value="P-loop containing nucleotide triphosphate hydrolases"/>
    <property type="match status" value="2"/>
</dbReference>
<keyword evidence="5" id="KW-0227">DNA damage</keyword>
<gene>
    <name evidence="10" type="primary">recN</name>
    <name evidence="10" type="ORF">HSUHS5_0763</name>
</gene>
<evidence type="ECO:0000256" key="3">
    <source>
        <dbReference type="ARBA" id="ARBA00021315"/>
    </source>
</evidence>
<keyword evidence="4" id="KW-0547">Nucleotide-binding</keyword>
<organism evidence="10 11">
    <name type="scientific">Helicobacter suis HS5</name>
    <dbReference type="NCBI Taxonomy" id="710394"/>
    <lineage>
        <taxon>Bacteria</taxon>
        <taxon>Pseudomonadati</taxon>
        <taxon>Campylobacterota</taxon>
        <taxon>Epsilonproteobacteria</taxon>
        <taxon>Campylobacterales</taxon>
        <taxon>Helicobacteraceae</taxon>
        <taxon>Helicobacter</taxon>
    </lineage>
</organism>
<evidence type="ECO:0000256" key="4">
    <source>
        <dbReference type="ARBA" id="ARBA00022741"/>
    </source>
</evidence>
<sequence length="499" mass="56420">MKKTTGYVMIEEVEIKGGLFTRAYLQFSPHLNVISGISGSGKSVLVDCILASVGLKPMPAHSIQMHWQTSEHSLIHAFKRKKTTYTHNHKPTSKKALKEFFSPLILHISSHKHVQELHGDFLIELLDSSTQKDLLNSFKHTYVCYQEAVHSLQELQAKQPHLDMLSELARFELAQLQSLDLSDGAYERLLECKKTYQMQEKRRVEIIEALKALEYTNKITKALPNTQSLALAQALEEAQDFLLNAQSSLEELENLDIQALLDKISQLGAVVKKHGSEAQARAHKEQLIANYEQYNNHQHHLKTLQEKVKHLEQECLHLALQIKAERQKHLSNMQELLESYTDKLWLKKPILELKSVPLGAHGLDQLQIRLGSANTEHISAGESNRLRLALLALKAKLYAQRANQILLVDELDANLSGRESASVAEILKELSVHYQVIAISHAPHLPSLAERHFLVFPSGSHTQVKQLSKDEQTLEIARMVDANLGQEAIAYAKMKLKPK</sequence>
<dbReference type="PANTHER" id="PTHR11059">
    <property type="entry name" value="DNA REPAIR PROTEIN RECN"/>
    <property type="match status" value="1"/>
</dbReference>
<proteinExistence type="inferred from homology"/>
<dbReference type="GO" id="GO:0006310">
    <property type="term" value="P:DNA recombination"/>
    <property type="evidence" value="ECO:0007669"/>
    <property type="project" value="InterPro"/>
</dbReference>
<dbReference type="GO" id="GO:0005524">
    <property type="term" value="F:ATP binding"/>
    <property type="evidence" value="ECO:0007669"/>
    <property type="project" value="UniProtKB-KW"/>
</dbReference>
<comment type="similarity">
    <text evidence="2">Belongs to the RecN family.</text>
</comment>
<dbReference type="SUPFAM" id="SSF52540">
    <property type="entry name" value="P-loop containing nucleoside triphosphate hydrolases"/>
    <property type="match status" value="1"/>
</dbReference>
<reference evidence="10 11" key="1">
    <citation type="journal article" date="2011" name="Vet. Res.">
        <title>Genome sequence of Helicobacter suis supports its role in gastric pathology.</title>
        <authorList>
            <person name="Vermoote M."/>
            <person name="Vandekerckhove T.T."/>
            <person name="Flahou B."/>
            <person name="Pasmans F."/>
            <person name="Smet A."/>
            <person name="De Groote D."/>
            <person name="Van Criekinge W."/>
            <person name="Ducatelle R."/>
            <person name="Haesebrouck F."/>
        </authorList>
    </citation>
    <scope>NUCLEOTIDE SEQUENCE [LARGE SCALE GENOMIC DNA]</scope>
    <source>
        <strain evidence="10 11">HS5</strain>
    </source>
</reference>
<dbReference type="PANTHER" id="PTHR11059:SF0">
    <property type="entry name" value="DNA REPAIR PROTEIN RECN"/>
    <property type="match status" value="1"/>
</dbReference>
<evidence type="ECO:0000256" key="8">
    <source>
        <dbReference type="ARBA" id="ARBA00033408"/>
    </source>
</evidence>
<dbReference type="InterPro" id="IPR004604">
    <property type="entry name" value="DNA_recomb/repair_RecN"/>
</dbReference>
<name>E7G469_9HELI</name>
<evidence type="ECO:0000313" key="10">
    <source>
        <dbReference type="EMBL" id="EFX41824.1"/>
    </source>
</evidence>
<comment type="caution">
    <text evidence="10">The sequence shown here is derived from an EMBL/GenBank/DDBJ whole genome shotgun (WGS) entry which is preliminary data.</text>
</comment>
<dbReference type="InterPro" id="IPR027417">
    <property type="entry name" value="P-loop_NTPase"/>
</dbReference>
<accession>E7G469</accession>
<protein>
    <recommendedName>
        <fullName evidence="3">DNA repair protein RecN</fullName>
    </recommendedName>
    <alternativeName>
        <fullName evidence="8">Recombination protein N</fullName>
    </alternativeName>
</protein>
<dbReference type="EMBL" id="ADHO01000124">
    <property type="protein sequence ID" value="EFX41824.1"/>
    <property type="molecule type" value="Genomic_DNA"/>
</dbReference>